<sequence>MRNDSEPKALPPTVQRAIPAFRIGGWISFWVQVVLAVVAGIIFLFAVLFERSRTGDTANNPGTNAGIFFAVAGLVALGISIYWAFRYTRLARQLGAAQPGLRPRKADAIQMLRIGVIVNLSGMALSLMAAESITGILLGKALQPQGGRFRTDLSLDQFIQPLDIFVVLANTHTIVAHFAGLITALCLIDWLGRQSKS</sequence>
<dbReference type="InterPro" id="IPR022051">
    <property type="entry name" value="DUF3611"/>
</dbReference>
<reference evidence="2" key="1">
    <citation type="journal article" date="2020" name="mSystems">
        <title>Genome- and Community-Level Interaction Insights into Carbon Utilization and Element Cycling Functions of Hydrothermarchaeota in Hydrothermal Sediment.</title>
        <authorList>
            <person name="Zhou Z."/>
            <person name="Liu Y."/>
            <person name="Xu W."/>
            <person name="Pan J."/>
            <person name="Luo Z.H."/>
            <person name="Li M."/>
        </authorList>
    </citation>
    <scope>NUCLEOTIDE SEQUENCE [LARGE SCALE GENOMIC DNA]</scope>
    <source>
        <strain evidence="2">SpSt-374</strain>
    </source>
</reference>
<gene>
    <name evidence="2" type="ORF">ENR15_10880</name>
</gene>
<feature type="transmembrane region" description="Helical" evidence="1">
    <location>
        <begin position="164"/>
        <end position="191"/>
    </location>
</feature>
<protein>
    <submittedName>
        <fullName evidence="2">DUF3611 family protein</fullName>
    </submittedName>
</protein>
<keyword evidence="1" id="KW-0812">Transmembrane</keyword>
<feature type="transmembrane region" description="Helical" evidence="1">
    <location>
        <begin position="111"/>
        <end position="130"/>
    </location>
</feature>
<comment type="caution">
    <text evidence="2">The sequence shown here is derived from an EMBL/GenBank/DDBJ whole genome shotgun (WGS) entry which is preliminary data.</text>
</comment>
<dbReference type="Pfam" id="PF12263">
    <property type="entry name" value="DUF3611"/>
    <property type="match status" value="1"/>
</dbReference>
<dbReference type="PANTHER" id="PTHR34548">
    <property type="entry name" value="PROTEIN TIC 21, CHLOROPLASTIC"/>
    <property type="match status" value="1"/>
</dbReference>
<evidence type="ECO:0000313" key="2">
    <source>
        <dbReference type="EMBL" id="HGG01126.1"/>
    </source>
</evidence>
<accession>A0A7C3ZTU6</accession>
<feature type="transmembrane region" description="Helical" evidence="1">
    <location>
        <begin position="21"/>
        <end position="47"/>
    </location>
</feature>
<dbReference type="PANTHER" id="PTHR34548:SF2">
    <property type="entry name" value="PROTEIN TIC 21, CHLOROPLASTIC"/>
    <property type="match status" value="1"/>
</dbReference>
<organism evidence="2">
    <name type="scientific">Planktothricoides sp. SpSt-374</name>
    <dbReference type="NCBI Taxonomy" id="2282167"/>
    <lineage>
        <taxon>Bacteria</taxon>
        <taxon>Bacillati</taxon>
        <taxon>Cyanobacteriota</taxon>
        <taxon>Cyanophyceae</taxon>
        <taxon>Oscillatoriophycideae</taxon>
        <taxon>Oscillatoriales</taxon>
        <taxon>Oscillatoriaceae</taxon>
        <taxon>Planktothricoides</taxon>
    </lineage>
</organism>
<keyword evidence="1" id="KW-0472">Membrane</keyword>
<evidence type="ECO:0000256" key="1">
    <source>
        <dbReference type="SAM" id="Phobius"/>
    </source>
</evidence>
<name>A0A7C3ZTU6_9CYAN</name>
<dbReference type="AlphaFoldDB" id="A0A7C3ZTU6"/>
<dbReference type="EMBL" id="DSPX01000107">
    <property type="protein sequence ID" value="HGG01126.1"/>
    <property type="molecule type" value="Genomic_DNA"/>
</dbReference>
<feature type="transmembrane region" description="Helical" evidence="1">
    <location>
        <begin position="67"/>
        <end position="85"/>
    </location>
</feature>
<proteinExistence type="predicted"/>
<keyword evidence="1" id="KW-1133">Transmembrane helix</keyword>